<sequence length="181" mass="20863">MSEFENYSNELLQSSKEFLLQAKNSKSQVEEQRLFRASLTHAFFFLESQLNYIASHFENSVEFSTIEKSLLRERDIALEKGRFVITERQKYYNLEDRIEFLLARFAENLQKSKGDWFSNLKTSIAVRNRLVHPKNAHKITHADVERAILAALGCLSALYHAIFGKPFPPSALGLHLGPETQ</sequence>
<proteinExistence type="predicted"/>
<evidence type="ECO:0000313" key="2">
    <source>
        <dbReference type="Proteomes" id="UP000635142"/>
    </source>
</evidence>
<name>A0A927D684_9RHOB</name>
<accession>A0A927D684</accession>
<comment type="caution">
    <text evidence="1">The sequence shown here is derived from an EMBL/GenBank/DDBJ whole genome shotgun (WGS) entry which is preliminary data.</text>
</comment>
<dbReference type="EMBL" id="JACTAG010000003">
    <property type="protein sequence ID" value="MBD3665970.1"/>
    <property type="molecule type" value="Genomic_DNA"/>
</dbReference>
<evidence type="ECO:0000313" key="1">
    <source>
        <dbReference type="EMBL" id="MBD3665970.1"/>
    </source>
</evidence>
<gene>
    <name evidence="1" type="ORF">H9Q16_18690</name>
</gene>
<dbReference type="Proteomes" id="UP000635142">
    <property type="component" value="Unassembled WGS sequence"/>
</dbReference>
<organism evidence="1 2">
    <name type="scientific">Sulfitobacter aestuariivivens</name>
    <dbReference type="NCBI Taxonomy" id="2766981"/>
    <lineage>
        <taxon>Bacteria</taxon>
        <taxon>Pseudomonadati</taxon>
        <taxon>Pseudomonadota</taxon>
        <taxon>Alphaproteobacteria</taxon>
        <taxon>Rhodobacterales</taxon>
        <taxon>Roseobacteraceae</taxon>
        <taxon>Sulfitobacter</taxon>
    </lineage>
</organism>
<dbReference type="AlphaFoldDB" id="A0A927D684"/>
<keyword evidence="2" id="KW-1185">Reference proteome</keyword>
<protein>
    <recommendedName>
        <fullName evidence="3">RiboL-PSP-HEPN domain-containing protein</fullName>
    </recommendedName>
</protein>
<evidence type="ECO:0008006" key="3">
    <source>
        <dbReference type="Google" id="ProtNLM"/>
    </source>
</evidence>
<reference evidence="1" key="1">
    <citation type="submission" date="2020-08" db="EMBL/GenBank/DDBJ databases">
        <title>Sulfitobacter aestuariivivens sp. nov., isolated from a tidal flat.</title>
        <authorList>
            <person name="Park S."/>
            <person name="Yoon J.-H."/>
        </authorList>
    </citation>
    <scope>NUCLEOTIDE SEQUENCE</scope>
    <source>
        <strain evidence="1">TSTF-M16</strain>
    </source>
</reference>
<dbReference type="RefSeq" id="WP_191076997.1">
    <property type="nucleotide sequence ID" value="NZ_JACTAG010000003.1"/>
</dbReference>